<accession>A0A0G4KBI4</accession>
<comment type="similarity">
    <text evidence="2">Belongs to the V-ATPase 116 kDa subunit family.</text>
</comment>
<feature type="transmembrane region" description="Helical" evidence="9">
    <location>
        <begin position="566"/>
        <end position="592"/>
    </location>
</feature>
<keyword evidence="8" id="KW-0175">Coiled coil</keyword>
<evidence type="ECO:0000256" key="7">
    <source>
        <dbReference type="ARBA" id="ARBA00023136"/>
    </source>
</evidence>
<dbReference type="PANTHER" id="PTHR11629:SF63">
    <property type="entry name" value="V-TYPE PROTON ATPASE SUBUNIT A"/>
    <property type="match status" value="1"/>
</dbReference>
<keyword evidence="6" id="KW-0406">Ion transport</keyword>
<comment type="subcellular location">
    <subcellularLocation>
        <location evidence="1">Membrane</location>
        <topology evidence="1">Multi-pass membrane protein</topology>
    </subcellularLocation>
</comment>
<dbReference type="InterPro" id="IPR002490">
    <property type="entry name" value="V-ATPase_116kDa_su"/>
</dbReference>
<feature type="coiled-coil region" evidence="8">
    <location>
        <begin position="198"/>
        <end position="246"/>
    </location>
</feature>
<evidence type="ECO:0000256" key="4">
    <source>
        <dbReference type="ARBA" id="ARBA00022692"/>
    </source>
</evidence>
<evidence type="ECO:0000256" key="3">
    <source>
        <dbReference type="ARBA" id="ARBA00022448"/>
    </source>
</evidence>
<evidence type="ECO:0000256" key="2">
    <source>
        <dbReference type="ARBA" id="ARBA00009904"/>
    </source>
</evidence>
<protein>
    <submittedName>
        <fullName evidence="10">ATP synthase subunit I</fullName>
    </submittedName>
</protein>
<evidence type="ECO:0000256" key="9">
    <source>
        <dbReference type="SAM" id="Phobius"/>
    </source>
</evidence>
<dbReference type="GO" id="GO:0051117">
    <property type="term" value="F:ATPase binding"/>
    <property type="evidence" value="ECO:0007669"/>
    <property type="project" value="TreeGrafter"/>
</dbReference>
<dbReference type="AlphaFoldDB" id="A0A0G4KBI4"/>
<dbReference type="PANTHER" id="PTHR11629">
    <property type="entry name" value="VACUOLAR PROTON ATPASES"/>
    <property type="match status" value="1"/>
</dbReference>
<evidence type="ECO:0000256" key="8">
    <source>
        <dbReference type="SAM" id="Coils"/>
    </source>
</evidence>
<keyword evidence="3" id="KW-0813">Transport</keyword>
<feature type="transmembrane region" description="Helical" evidence="9">
    <location>
        <begin position="346"/>
        <end position="363"/>
    </location>
</feature>
<keyword evidence="4 9" id="KW-0812">Transmembrane</keyword>
<keyword evidence="7 9" id="KW-0472">Membrane</keyword>
<dbReference type="GO" id="GO:0046961">
    <property type="term" value="F:proton-transporting ATPase activity, rotational mechanism"/>
    <property type="evidence" value="ECO:0007669"/>
    <property type="project" value="InterPro"/>
</dbReference>
<proteinExistence type="inferred from homology"/>
<dbReference type="GO" id="GO:0016471">
    <property type="term" value="C:vacuolar proton-transporting V-type ATPase complex"/>
    <property type="evidence" value="ECO:0007669"/>
    <property type="project" value="TreeGrafter"/>
</dbReference>
<dbReference type="EMBL" id="CVLB01000003">
    <property type="protein sequence ID" value="CRF35617.1"/>
    <property type="molecule type" value="Genomic_DNA"/>
</dbReference>
<reference evidence="11" key="1">
    <citation type="submission" date="2015-04" db="EMBL/GenBank/DDBJ databases">
        <authorList>
            <person name="Mushtaq Mamoona"/>
        </authorList>
    </citation>
    <scope>NUCLEOTIDE SEQUENCE [LARGE SCALE GENOMIC DNA]</scope>
    <source>
        <strain evidence="11">AN4859/03</strain>
    </source>
</reference>
<feature type="transmembrane region" description="Helical" evidence="9">
    <location>
        <begin position="536"/>
        <end position="554"/>
    </location>
</feature>
<feature type="transmembrane region" description="Helical" evidence="9">
    <location>
        <begin position="427"/>
        <end position="446"/>
    </location>
</feature>
<keyword evidence="11" id="KW-1185">Reference proteome</keyword>
<evidence type="ECO:0000256" key="5">
    <source>
        <dbReference type="ARBA" id="ARBA00022989"/>
    </source>
</evidence>
<dbReference type="GO" id="GO:0007035">
    <property type="term" value="P:vacuolar acidification"/>
    <property type="evidence" value="ECO:0007669"/>
    <property type="project" value="TreeGrafter"/>
</dbReference>
<keyword evidence="5 9" id="KW-1133">Transmembrane helix</keyword>
<organism evidence="10 11">
    <name type="scientific">Brachyspira suanatina</name>
    <dbReference type="NCBI Taxonomy" id="381802"/>
    <lineage>
        <taxon>Bacteria</taxon>
        <taxon>Pseudomonadati</taxon>
        <taxon>Spirochaetota</taxon>
        <taxon>Spirochaetia</taxon>
        <taxon>Brachyspirales</taxon>
        <taxon>Brachyspiraceae</taxon>
        <taxon>Brachyspira</taxon>
    </lineage>
</organism>
<dbReference type="GO" id="GO:0033179">
    <property type="term" value="C:proton-transporting V-type ATPase, V0 domain"/>
    <property type="evidence" value="ECO:0007669"/>
    <property type="project" value="InterPro"/>
</dbReference>
<dbReference type="Pfam" id="PF01496">
    <property type="entry name" value="V_ATPase_I"/>
    <property type="match status" value="1"/>
</dbReference>
<dbReference type="Proteomes" id="UP000043763">
    <property type="component" value="Unassembled WGS sequence"/>
</dbReference>
<evidence type="ECO:0000256" key="1">
    <source>
        <dbReference type="ARBA" id="ARBA00004141"/>
    </source>
</evidence>
<feature type="transmembrane region" description="Helical" evidence="9">
    <location>
        <begin position="458"/>
        <end position="477"/>
    </location>
</feature>
<feature type="transmembrane region" description="Helical" evidence="9">
    <location>
        <begin position="489"/>
        <end position="507"/>
    </location>
</feature>
<name>A0A0G4KBI4_9SPIR</name>
<dbReference type="OrthoDB" id="9803814at2"/>
<evidence type="ECO:0000313" key="11">
    <source>
        <dbReference type="Proteomes" id="UP000043763"/>
    </source>
</evidence>
<dbReference type="RefSeq" id="WP_048596127.1">
    <property type="nucleotide sequence ID" value="NZ_CVLB01000003.1"/>
</dbReference>
<evidence type="ECO:0000313" key="10">
    <source>
        <dbReference type="EMBL" id="CRF35617.1"/>
    </source>
</evidence>
<sequence>MIRKMKKLSLFVFHEDREKTLSDLASLGLVHIEIANGVSSENIENISSKKNDALRAKNIINNALADAKKAKKDVSNVKADNLSKKANEVIENVISTSQASDKLKAERDMLKKELSVIAPFGDFSFDKVNGLKEKTGYNILFYSANAKEYNDYNFSEVKDIFTYSIKEEAGKVYFIAFKKDGSEETIPFDIVNMPSHSYSEINEKIAKLDKEIENNDTEIIKNQVFIEAINKEIDNLNISNHFEEAKESFVASEGTEGKILYVEAYVPKDKESEVKSLLDSKKIAYIMEDPSRDDRVPVELKNNKYSGAYELITKLFQLPNYFEIDLTPMIAVFYPLFFAYCFGDSGYGIVLTIVALIGLFTVLKGQLRGVGILALTLGICTTIMGVINGGSFFGVSIPSNTQIPIFATLSKYLIITDLKENWFLTPFNTALLIGVLHICFALLVGVIDRIKTSPIGDILGAIGKLLFIPGLVLWFLGDMQKMEVIKQFSTVYYALIAVGLVFLVILSNVGKKPDVLNSILGVYFAATGIMGDTLSYIRLFALGASGSILALVINQIGMSFKAIPGVGVVIMVVFLVVGHIAIFLLNILGALVHPLRLTFVEFYNNVGFEGGGKEYKPLKKAA</sequence>
<gene>
    <name evidence="10" type="ORF">BRSU_2772</name>
</gene>
<feature type="transmembrane region" description="Helical" evidence="9">
    <location>
        <begin position="370"/>
        <end position="393"/>
    </location>
</feature>
<evidence type="ECO:0000256" key="6">
    <source>
        <dbReference type="ARBA" id="ARBA00023065"/>
    </source>
</evidence>